<dbReference type="InterPro" id="IPR003703">
    <property type="entry name" value="Acyl_CoA_thio"/>
</dbReference>
<dbReference type="EMBL" id="MVHS01000009">
    <property type="protein sequence ID" value="ORA72158.1"/>
    <property type="molecule type" value="Genomic_DNA"/>
</dbReference>
<protein>
    <submittedName>
        <fullName evidence="5">Uncharacterized protein</fullName>
    </submittedName>
</protein>
<dbReference type="PANTHER" id="PTHR11066">
    <property type="entry name" value="ACYL-COA THIOESTERASE"/>
    <property type="match status" value="1"/>
</dbReference>
<evidence type="ECO:0000256" key="1">
    <source>
        <dbReference type="ARBA" id="ARBA00006538"/>
    </source>
</evidence>
<dbReference type="InterPro" id="IPR029069">
    <property type="entry name" value="HotDog_dom_sf"/>
</dbReference>
<dbReference type="Gene3D" id="2.40.160.210">
    <property type="entry name" value="Acyl-CoA thioesterase, double hotdog domain"/>
    <property type="match status" value="1"/>
</dbReference>
<feature type="domain" description="Acyl-CoA thioesterase-like N-terminal HotDog" evidence="3">
    <location>
        <begin position="33"/>
        <end position="109"/>
    </location>
</feature>
<keyword evidence="2" id="KW-0378">Hydrolase</keyword>
<dbReference type="GO" id="GO:0009062">
    <property type="term" value="P:fatty acid catabolic process"/>
    <property type="evidence" value="ECO:0007669"/>
    <property type="project" value="TreeGrafter"/>
</dbReference>
<dbReference type="Pfam" id="PF20789">
    <property type="entry name" value="4HBT_3C"/>
    <property type="match status" value="1"/>
</dbReference>
<dbReference type="InterPro" id="IPR049449">
    <property type="entry name" value="TesB_ACOT8-like_N"/>
</dbReference>
<organism evidence="5 6">
    <name type="scientific">Mycolicibacterium insubricum</name>
    <dbReference type="NCBI Taxonomy" id="444597"/>
    <lineage>
        <taxon>Bacteria</taxon>
        <taxon>Bacillati</taxon>
        <taxon>Actinomycetota</taxon>
        <taxon>Actinomycetes</taxon>
        <taxon>Mycobacteriales</taxon>
        <taxon>Mycobacteriaceae</taxon>
        <taxon>Mycolicibacterium</taxon>
    </lineage>
</organism>
<evidence type="ECO:0000259" key="3">
    <source>
        <dbReference type="Pfam" id="PF13622"/>
    </source>
</evidence>
<comment type="caution">
    <text evidence="5">The sequence shown here is derived from an EMBL/GenBank/DDBJ whole genome shotgun (WGS) entry which is preliminary data.</text>
</comment>
<sequence>MTTASSLHNDLINALTLRSQPDGSWRAPYFSDGRGVVFGGQLLGQGIVAASHQMPDKRVHTVQTLFARGVRADEPADIRVVTMHEGRNIGSVTVSFVQDGRTCARMLVLLDAEEPDLVFYQIEMPDVDAPDPAVAQAHPLTAPETIIVGDVDVRDPALTGPANLQLWVRFPDAPADDPGLHRALVAHTTDGWSIATAMRPHPNLGQAMAHKTVSTAVLTQTLSFHGDLDAREWLLLDLETITSGGGRTHGRGNIFTADGRLVASFAQDALLRNFPQGQDPQGKQRTIF</sequence>
<dbReference type="InterPro" id="IPR042171">
    <property type="entry name" value="Acyl-CoA_hotdog"/>
</dbReference>
<proteinExistence type="inferred from homology"/>
<dbReference type="GO" id="GO:0006637">
    <property type="term" value="P:acyl-CoA metabolic process"/>
    <property type="evidence" value="ECO:0007669"/>
    <property type="project" value="InterPro"/>
</dbReference>
<dbReference type="GO" id="GO:0047617">
    <property type="term" value="F:fatty acyl-CoA hydrolase activity"/>
    <property type="evidence" value="ECO:0007669"/>
    <property type="project" value="InterPro"/>
</dbReference>
<comment type="similarity">
    <text evidence="1">Belongs to the C/M/P thioester hydrolase family.</text>
</comment>
<dbReference type="AlphaFoldDB" id="A0A1X0DIG3"/>
<accession>A0A1X0DIG3</accession>
<dbReference type="CDD" id="cd03444">
    <property type="entry name" value="Thioesterase_II_repeat1"/>
    <property type="match status" value="1"/>
</dbReference>
<gene>
    <name evidence="5" type="ORF">BST26_05875</name>
</gene>
<name>A0A1X0DIG3_9MYCO</name>
<keyword evidence="6" id="KW-1185">Reference proteome</keyword>
<dbReference type="Pfam" id="PF13622">
    <property type="entry name" value="4HBT_3"/>
    <property type="match status" value="1"/>
</dbReference>
<evidence type="ECO:0000256" key="2">
    <source>
        <dbReference type="ARBA" id="ARBA00022801"/>
    </source>
</evidence>
<dbReference type="SUPFAM" id="SSF54637">
    <property type="entry name" value="Thioesterase/thiol ester dehydrase-isomerase"/>
    <property type="match status" value="2"/>
</dbReference>
<dbReference type="OrthoDB" id="9781019at2"/>
<dbReference type="Proteomes" id="UP000192801">
    <property type="component" value="Unassembled WGS sequence"/>
</dbReference>
<dbReference type="STRING" id="444597.BST26_05875"/>
<dbReference type="RefSeq" id="WP_083029831.1">
    <property type="nucleotide sequence ID" value="NZ_AP022618.1"/>
</dbReference>
<dbReference type="CDD" id="cd03445">
    <property type="entry name" value="Thioesterase_II_repeat2"/>
    <property type="match status" value="1"/>
</dbReference>
<dbReference type="InterPro" id="IPR049450">
    <property type="entry name" value="ACOT8-like_C"/>
</dbReference>
<dbReference type="PANTHER" id="PTHR11066:SF34">
    <property type="entry name" value="ACYL-COENZYME A THIOESTERASE 8"/>
    <property type="match status" value="1"/>
</dbReference>
<reference evidence="5 6" key="1">
    <citation type="submission" date="2016-12" db="EMBL/GenBank/DDBJ databases">
        <title>The new phylogeny of genus Mycobacterium.</title>
        <authorList>
            <person name="Tortoli E."/>
            <person name="Trovato A."/>
            <person name="Cirillo D.M."/>
        </authorList>
    </citation>
    <scope>NUCLEOTIDE SEQUENCE [LARGE SCALE GENOMIC DNA]</scope>
    <source>
        <strain evidence="5 6">DSM 45130</strain>
    </source>
</reference>
<evidence type="ECO:0000259" key="4">
    <source>
        <dbReference type="Pfam" id="PF20789"/>
    </source>
</evidence>
<evidence type="ECO:0000313" key="6">
    <source>
        <dbReference type="Proteomes" id="UP000192801"/>
    </source>
</evidence>
<evidence type="ECO:0000313" key="5">
    <source>
        <dbReference type="EMBL" id="ORA72158.1"/>
    </source>
</evidence>
<feature type="domain" description="Acyl-CoA thioesterase-like C-terminal" evidence="4">
    <location>
        <begin position="145"/>
        <end position="270"/>
    </location>
</feature>